<dbReference type="PROSITE" id="PS01275">
    <property type="entry name" value="EFP"/>
    <property type="match status" value="1"/>
</dbReference>
<protein>
    <submittedName>
        <fullName evidence="3">Elongation factor P (EF-P) family protein</fullName>
    </submittedName>
</protein>
<dbReference type="Gene3D" id="2.40.50.140">
    <property type="entry name" value="Nucleic acid-binding proteins"/>
    <property type="match status" value="2"/>
</dbReference>
<dbReference type="PANTHER" id="PTHR30053">
    <property type="entry name" value="ELONGATION FACTOR P"/>
    <property type="match status" value="1"/>
</dbReference>
<dbReference type="SMART" id="SM01185">
    <property type="entry name" value="EFP"/>
    <property type="match status" value="1"/>
</dbReference>
<dbReference type="InterPro" id="IPR012340">
    <property type="entry name" value="NA-bd_OB-fold"/>
</dbReference>
<keyword evidence="3" id="KW-0251">Elongation factor</keyword>
<dbReference type="GO" id="GO:0003746">
    <property type="term" value="F:translation elongation factor activity"/>
    <property type="evidence" value="ECO:0007669"/>
    <property type="project" value="UniProtKB-KW"/>
</dbReference>
<dbReference type="AlphaFoldDB" id="A0A7J7CP56"/>
<dbReference type="SMART" id="SM00841">
    <property type="entry name" value="Elong-fact-P_C"/>
    <property type="match status" value="1"/>
</dbReference>
<accession>A0A7J7CP56</accession>
<reference evidence="3 4" key="1">
    <citation type="journal article" date="2020" name="Nat. Commun.">
        <title>Genome of Tripterygium wilfordii and identification of cytochrome P450 involved in triptolide biosynthesis.</title>
        <authorList>
            <person name="Tu L."/>
            <person name="Su P."/>
            <person name="Zhang Z."/>
            <person name="Gao L."/>
            <person name="Wang J."/>
            <person name="Hu T."/>
            <person name="Zhou J."/>
            <person name="Zhang Y."/>
            <person name="Zhao Y."/>
            <person name="Liu Y."/>
            <person name="Song Y."/>
            <person name="Tong Y."/>
            <person name="Lu Y."/>
            <person name="Yang J."/>
            <person name="Xu C."/>
            <person name="Jia M."/>
            <person name="Peters R.J."/>
            <person name="Huang L."/>
            <person name="Gao W."/>
        </authorList>
    </citation>
    <scope>NUCLEOTIDE SEQUENCE [LARGE SCALE GENOMIC DNA]</scope>
    <source>
        <strain evidence="4">cv. XIE 37</strain>
        <tissue evidence="3">Leaf</tissue>
    </source>
</reference>
<dbReference type="Pfam" id="PF01132">
    <property type="entry name" value="EFP"/>
    <property type="match status" value="1"/>
</dbReference>
<dbReference type="InterPro" id="IPR020599">
    <property type="entry name" value="Transl_elong_fac_P/YeiP"/>
</dbReference>
<dbReference type="FunFam" id="2.40.50.140:FF:000004">
    <property type="entry name" value="Elongation factor P"/>
    <property type="match status" value="1"/>
</dbReference>
<evidence type="ECO:0000313" key="4">
    <source>
        <dbReference type="Proteomes" id="UP000593562"/>
    </source>
</evidence>
<dbReference type="InterPro" id="IPR013852">
    <property type="entry name" value="Transl_elong_P/YeiP_CS"/>
</dbReference>
<dbReference type="SUPFAM" id="SSF50249">
    <property type="entry name" value="Nucleic acid-binding proteins"/>
    <property type="match status" value="2"/>
</dbReference>
<evidence type="ECO:0000259" key="2">
    <source>
        <dbReference type="SMART" id="SM01185"/>
    </source>
</evidence>
<dbReference type="GO" id="GO:0043043">
    <property type="term" value="P:peptide biosynthetic process"/>
    <property type="evidence" value="ECO:0007669"/>
    <property type="project" value="InterPro"/>
</dbReference>
<dbReference type="InterPro" id="IPR001059">
    <property type="entry name" value="Transl_elong_P/YeiP_cen"/>
</dbReference>
<dbReference type="PANTHER" id="PTHR30053:SF14">
    <property type="entry name" value="TRANSLATION ELONGATION FACTOR KOW-LIKE DOMAIN-CONTAINING PROTEIN"/>
    <property type="match status" value="1"/>
</dbReference>
<dbReference type="InParanoid" id="A0A7J7CP56"/>
<dbReference type="GO" id="GO:0005829">
    <property type="term" value="C:cytosol"/>
    <property type="evidence" value="ECO:0007669"/>
    <property type="project" value="UniProtKB-ARBA"/>
</dbReference>
<keyword evidence="4" id="KW-1185">Reference proteome</keyword>
<sequence length="181" mass="20371">MPAPDGCKMLDKKGRKKLNCYGEEGVFVEEKSFTCLYTESETAFLIEPDTFDQLEVPLDLFGKAASYLKGDMKVRLLLYDDRPLSGSIPKHVTCTVKETQPHVKGISATPRYKKALLDNGLTVQVPPYIENGESIVIKTEDDSFLSRALLEPGELRGKREIRVAVQCEEEEELEPRGDERC</sequence>
<feature type="domain" description="Elongation factor P C-terminal" evidence="1">
    <location>
        <begin position="92"/>
        <end position="147"/>
    </location>
</feature>
<dbReference type="Proteomes" id="UP000593562">
    <property type="component" value="Unassembled WGS sequence"/>
</dbReference>
<proteinExistence type="predicted"/>
<evidence type="ECO:0000259" key="1">
    <source>
        <dbReference type="SMART" id="SM00841"/>
    </source>
</evidence>
<dbReference type="InterPro" id="IPR015365">
    <property type="entry name" value="Elong-fact-P_C"/>
</dbReference>
<keyword evidence="3" id="KW-0648">Protein biosynthesis</keyword>
<dbReference type="Pfam" id="PF09285">
    <property type="entry name" value="Elong-fact-P_C"/>
    <property type="match status" value="1"/>
</dbReference>
<name>A0A7J7CP56_TRIWF</name>
<evidence type="ECO:0000313" key="3">
    <source>
        <dbReference type="EMBL" id="KAF5735696.1"/>
    </source>
</evidence>
<comment type="caution">
    <text evidence="3">The sequence shown here is derived from an EMBL/GenBank/DDBJ whole genome shotgun (WGS) entry which is preliminary data.</text>
</comment>
<dbReference type="EMBL" id="JAAARO010000015">
    <property type="protein sequence ID" value="KAF5735696.1"/>
    <property type="molecule type" value="Genomic_DNA"/>
</dbReference>
<organism evidence="3 4">
    <name type="scientific">Tripterygium wilfordii</name>
    <name type="common">Thunder God vine</name>
    <dbReference type="NCBI Taxonomy" id="458696"/>
    <lineage>
        <taxon>Eukaryota</taxon>
        <taxon>Viridiplantae</taxon>
        <taxon>Streptophyta</taxon>
        <taxon>Embryophyta</taxon>
        <taxon>Tracheophyta</taxon>
        <taxon>Spermatophyta</taxon>
        <taxon>Magnoliopsida</taxon>
        <taxon>eudicotyledons</taxon>
        <taxon>Gunneridae</taxon>
        <taxon>Pentapetalae</taxon>
        <taxon>rosids</taxon>
        <taxon>fabids</taxon>
        <taxon>Celastrales</taxon>
        <taxon>Celastraceae</taxon>
        <taxon>Tripterygium</taxon>
    </lineage>
</organism>
<feature type="domain" description="Translation elongation factor P/YeiP central" evidence="2">
    <location>
        <begin position="30"/>
        <end position="84"/>
    </location>
</feature>
<gene>
    <name evidence="3" type="ORF">HS088_TW15G01211</name>
</gene>